<proteinExistence type="predicted"/>
<sequence>MAQGKELSLFNGITIRRIWHKGEWYYSIVDIVAALTQNEKPSIYWSKVKKRARAEGFAEGIEPLKLKSADGKLRETDTANRETILRLIQSVPSPNAEPFRIWLAQVGEERFQEIEDPSLMLERMRQHYRKLNYPEEWIEQRIRNDIVRNDLTDEWRERGAKEGVQFAVLTNEIHEGTFEVSIQAHKTYKLLPSKTNLRDHMTVLELALLSLGEATAITLHQDRDTQGFEGLKKDSREAGTAAGRARKEIEQSVGHPVVSNQNFLKQQRRPLGQLSMFEEEEDV</sequence>
<keyword evidence="4" id="KW-0614">Plasmid</keyword>
<keyword evidence="6" id="KW-1185">Reference proteome</keyword>
<reference evidence="3 5" key="1">
    <citation type="submission" date="2020-06" db="EMBL/GenBank/DDBJ databases">
        <title>Anoxygenic phototrophic Chloroflexota member uses a Type I reaction center.</title>
        <authorList>
            <person name="Tsuji J.M."/>
            <person name="Shaw N.A."/>
            <person name="Nagashima S."/>
            <person name="Venkiteswaran J."/>
            <person name="Schiff S.L."/>
            <person name="Hanada S."/>
            <person name="Tank M."/>
            <person name="Neufeld J.D."/>
        </authorList>
    </citation>
    <scope>NUCLEOTIDE SEQUENCE [LARGE SCALE GENOMIC DNA]</scope>
    <source>
        <strain evidence="3">L227-S17</strain>
    </source>
</reference>
<dbReference type="RefSeq" id="WP_341472250.1">
    <property type="nucleotide sequence ID" value="NZ_CP128402.1"/>
</dbReference>
<dbReference type="EMBL" id="JACATZ010000002">
    <property type="protein sequence ID" value="NWJ47068.1"/>
    <property type="molecule type" value="Genomic_DNA"/>
</dbReference>
<evidence type="ECO:0000313" key="5">
    <source>
        <dbReference type="Proteomes" id="UP000521676"/>
    </source>
</evidence>
<geneLocation type="plasmid" evidence="4 6">
    <name>unnamed2</name>
</geneLocation>
<feature type="domain" description="Bro-N" evidence="2">
    <location>
        <begin position="14"/>
        <end position="109"/>
    </location>
</feature>
<evidence type="ECO:0000313" key="6">
    <source>
        <dbReference type="Proteomes" id="UP001431572"/>
    </source>
</evidence>
<feature type="compositionally biased region" description="Basic and acidic residues" evidence="1">
    <location>
        <begin position="228"/>
        <end position="237"/>
    </location>
</feature>
<reference evidence="4" key="2">
    <citation type="journal article" date="2024" name="Nature">
        <title>Anoxygenic phototroph of the Chloroflexota uses a type I reaction centre.</title>
        <authorList>
            <person name="Tsuji J.M."/>
            <person name="Shaw N.A."/>
            <person name="Nagashima S."/>
            <person name="Venkiteswaran J.J."/>
            <person name="Schiff S.L."/>
            <person name="Watanabe T."/>
            <person name="Fukui M."/>
            <person name="Hanada S."/>
            <person name="Tank M."/>
            <person name="Neufeld J.D."/>
        </authorList>
    </citation>
    <scope>NUCLEOTIDE SEQUENCE</scope>
    <source>
        <strain evidence="4">L227-S17</strain>
        <plasmid evidence="4 6">unnamed2</plasmid>
    </source>
</reference>
<gene>
    <name evidence="3" type="ORF">HXX08_14500</name>
    <name evidence="4" type="ORF">OZ401_004956</name>
</gene>
<dbReference type="AlphaFoldDB" id="A0A8T7M4Q0"/>
<dbReference type="Proteomes" id="UP001431572">
    <property type="component" value="Plasmid unnamed2"/>
</dbReference>
<dbReference type="EMBL" id="CP128402">
    <property type="protein sequence ID" value="WJW70382.1"/>
    <property type="molecule type" value="Genomic_DNA"/>
</dbReference>
<protein>
    <submittedName>
        <fullName evidence="3">Bro-N domain-containing protein</fullName>
    </submittedName>
</protein>
<evidence type="ECO:0000313" key="4">
    <source>
        <dbReference type="EMBL" id="WJW70382.1"/>
    </source>
</evidence>
<dbReference type="Proteomes" id="UP000521676">
    <property type="component" value="Unassembled WGS sequence"/>
</dbReference>
<evidence type="ECO:0000256" key="1">
    <source>
        <dbReference type="SAM" id="MobiDB-lite"/>
    </source>
</evidence>
<organism evidence="3 5">
    <name type="scientific">Candidatus Chlorohelix allophototropha</name>
    <dbReference type="NCBI Taxonomy" id="3003348"/>
    <lineage>
        <taxon>Bacteria</taxon>
        <taxon>Bacillati</taxon>
        <taxon>Chloroflexota</taxon>
        <taxon>Chloroflexia</taxon>
        <taxon>Candidatus Chloroheliales</taxon>
        <taxon>Candidatus Chloroheliaceae</taxon>
        <taxon>Candidatus Chlorohelix</taxon>
    </lineage>
</organism>
<accession>A0A8T7M4Q0</accession>
<dbReference type="InterPro" id="IPR003497">
    <property type="entry name" value="BRO_N_domain"/>
</dbReference>
<name>A0A8T7M4Q0_9CHLR</name>
<evidence type="ECO:0000259" key="2">
    <source>
        <dbReference type="SMART" id="SM01040"/>
    </source>
</evidence>
<evidence type="ECO:0000313" key="3">
    <source>
        <dbReference type="EMBL" id="NWJ47068.1"/>
    </source>
</evidence>
<feature type="region of interest" description="Disordered" evidence="1">
    <location>
        <begin position="228"/>
        <end position="283"/>
    </location>
</feature>
<dbReference type="Pfam" id="PF02498">
    <property type="entry name" value="Bro-N"/>
    <property type="match status" value="1"/>
</dbReference>
<dbReference type="SMART" id="SM01040">
    <property type="entry name" value="Bro-N"/>
    <property type="match status" value="1"/>
</dbReference>